<dbReference type="PANTHER" id="PTHR30387:SF2">
    <property type="entry name" value="MANNONATE DEHYDRATASE"/>
    <property type="match status" value="1"/>
</dbReference>
<comment type="caution">
    <text evidence="11">The sequence shown here is derived from an EMBL/GenBank/DDBJ whole genome shotgun (WGS) entry which is preliminary data.</text>
</comment>
<protein>
    <recommendedName>
        <fullName evidence="5 9">Mannonate dehydratase</fullName>
        <ecNumber evidence="5 9">4.2.1.8</ecNumber>
    </recommendedName>
    <alternativeName>
        <fullName evidence="9">D-mannonate hydro-lyase</fullName>
    </alternativeName>
</protein>
<evidence type="ECO:0000256" key="2">
    <source>
        <dbReference type="ARBA" id="ARBA00002713"/>
    </source>
</evidence>
<organism evidence="11 12">
    <name type="scientific">Demequina litoralis</name>
    <dbReference type="NCBI Taxonomy" id="3051660"/>
    <lineage>
        <taxon>Bacteria</taxon>
        <taxon>Bacillati</taxon>
        <taxon>Actinomycetota</taxon>
        <taxon>Actinomycetes</taxon>
        <taxon>Micrococcales</taxon>
        <taxon>Demequinaceae</taxon>
        <taxon>Demequina</taxon>
    </lineage>
</organism>
<keyword evidence="12" id="KW-1185">Reference proteome</keyword>
<dbReference type="NCBIfam" id="NF003027">
    <property type="entry name" value="PRK03906.1"/>
    <property type="match status" value="1"/>
</dbReference>
<evidence type="ECO:0000256" key="3">
    <source>
        <dbReference type="ARBA" id="ARBA00004892"/>
    </source>
</evidence>
<dbReference type="InterPro" id="IPR004628">
    <property type="entry name" value="Man_deHydtase"/>
</dbReference>
<comment type="similarity">
    <text evidence="4 9">Belongs to the mannonate dehydratase family.</text>
</comment>
<feature type="region of interest" description="Disordered" evidence="10">
    <location>
        <begin position="341"/>
        <end position="369"/>
    </location>
</feature>
<comment type="catalytic activity">
    <reaction evidence="1 9">
        <text>D-mannonate = 2-dehydro-3-deoxy-D-gluconate + H2O</text>
        <dbReference type="Rhea" id="RHEA:20097"/>
        <dbReference type="ChEBI" id="CHEBI:15377"/>
        <dbReference type="ChEBI" id="CHEBI:17767"/>
        <dbReference type="ChEBI" id="CHEBI:57990"/>
        <dbReference type="EC" id="4.2.1.8"/>
    </reaction>
</comment>
<dbReference type="HAMAP" id="MF_00106">
    <property type="entry name" value="UxuA"/>
    <property type="match status" value="1"/>
</dbReference>
<dbReference type="PIRSF" id="PIRSF016049">
    <property type="entry name" value="Man_dehyd"/>
    <property type="match status" value="1"/>
</dbReference>
<comment type="pathway">
    <text evidence="3 9">Carbohydrate metabolism; pentose and glucuronate interconversion.</text>
</comment>
<dbReference type="EMBL" id="JAUHPW010000012">
    <property type="protein sequence ID" value="MDN4476869.1"/>
    <property type="molecule type" value="Genomic_DNA"/>
</dbReference>
<sequence>MEHTWRWFGPADTITLAQVRQTGATGVVTAVHEIPNGEVWPVEAIAARRAEIEAAGLTWSVVESIPVHEDVKSGERGADRHVEAWAQTVRNLGACGIDTVCYNFMPVLDWTRTDLAYVLPDGSWALRFDHVDLAVFDVHLLRRPGAEADHAEADLAAAQARHAAMSQDERDRLVRTVIAGLPGAEESYTLASLREDLRRYDGVSADDLRTHLRGFVAAVAPAAEEAGVRLAIHPDDPPMPLLGLPRVMSTADDARWLLDAVRSPANGLTFCTGSYGVREDNDLVAMARELAARIHFVHLRATRREADPRSFHEAVHIDGDVDMVAVIRELLLEERRRAREGGPRLPMRPDHGHRILTDQEPGRPTNPGYTLLGRMKGLAELRGVETAVRALLPDPTPITEGTLQ</sequence>
<keyword evidence="7 9" id="KW-0464">Manganese</keyword>
<evidence type="ECO:0000256" key="7">
    <source>
        <dbReference type="ARBA" id="ARBA00023211"/>
    </source>
</evidence>
<evidence type="ECO:0000256" key="4">
    <source>
        <dbReference type="ARBA" id="ARBA00007389"/>
    </source>
</evidence>
<gene>
    <name evidence="9 11" type="primary">uxuA</name>
    <name evidence="11" type="ORF">QQX09_13505</name>
</gene>
<evidence type="ECO:0000256" key="5">
    <source>
        <dbReference type="ARBA" id="ARBA00012927"/>
    </source>
</evidence>
<dbReference type="EC" id="4.2.1.8" evidence="5 9"/>
<evidence type="ECO:0000256" key="9">
    <source>
        <dbReference type="HAMAP-Rule" id="MF_00106"/>
    </source>
</evidence>
<evidence type="ECO:0000313" key="12">
    <source>
        <dbReference type="Proteomes" id="UP001172728"/>
    </source>
</evidence>
<dbReference type="Gene3D" id="3.20.20.150">
    <property type="entry name" value="Divalent-metal-dependent TIM barrel enzymes"/>
    <property type="match status" value="2"/>
</dbReference>
<dbReference type="RefSeq" id="WP_301135685.1">
    <property type="nucleotide sequence ID" value="NZ_JAUHPW010000012.1"/>
</dbReference>
<comment type="cofactor">
    <cofactor evidence="9">
        <name>Fe(2+)</name>
        <dbReference type="ChEBI" id="CHEBI:29033"/>
    </cofactor>
    <cofactor evidence="9">
        <name>Mn(2+)</name>
        <dbReference type="ChEBI" id="CHEBI:29035"/>
    </cofactor>
</comment>
<dbReference type="SUPFAM" id="SSF51658">
    <property type="entry name" value="Xylose isomerase-like"/>
    <property type="match status" value="1"/>
</dbReference>
<reference evidence="11" key="1">
    <citation type="submission" date="2023-06" db="EMBL/GenBank/DDBJ databases">
        <title>Sysu t00192.</title>
        <authorList>
            <person name="Gao L."/>
            <person name="Fang B.-Z."/>
            <person name="Li W.-J."/>
        </authorList>
    </citation>
    <scope>NUCLEOTIDE SEQUENCE</scope>
    <source>
        <strain evidence="11">SYSU T00192</strain>
    </source>
</reference>
<feature type="compositionally biased region" description="Basic and acidic residues" evidence="10">
    <location>
        <begin position="341"/>
        <end position="361"/>
    </location>
</feature>
<dbReference type="GO" id="GO:0008927">
    <property type="term" value="F:mannonate dehydratase activity"/>
    <property type="evidence" value="ECO:0007669"/>
    <property type="project" value="UniProtKB-EC"/>
</dbReference>
<evidence type="ECO:0000256" key="10">
    <source>
        <dbReference type="SAM" id="MobiDB-lite"/>
    </source>
</evidence>
<evidence type="ECO:0000256" key="1">
    <source>
        <dbReference type="ARBA" id="ARBA00001794"/>
    </source>
</evidence>
<name>A0ABT8GDX5_9MICO</name>
<accession>A0ABT8GDX5</accession>
<dbReference type="Proteomes" id="UP001172728">
    <property type="component" value="Unassembled WGS sequence"/>
</dbReference>
<dbReference type="InterPro" id="IPR036237">
    <property type="entry name" value="Xyl_isomerase-like_sf"/>
</dbReference>
<dbReference type="NCBIfam" id="TIGR00695">
    <property type="entry name" value="uxuA"/>
    <property type="match status" value="1"/>
</dbReference>
<comment type="function">
    <text evidence="2 9">Catalyzes the dehydration of D-mannonate.</text>
</comment>
<dbReference type="PANTHER" id="PTHR30387">
    <property type="entry name" value="MANNONATE DEHYDRATASE"/>
    <property type="match status" value="1"/>
</dbReference>
<keyword evidence="8 9" id="KW-0456">Lyase</keyword>
<evidence type="ECO:0000313" key="11">
    <source>
        <dbReference type="EMBL" id="MDN4476869.1"/>
    </source>
</evidence>
<dbReference type="Pfam" id="PF03786">
    <property type="entry name" value="UxuA"/>
    <property type="match status" value="1"/>
</dbReference>
<proteinExistence type="inferred from homology"/>
<evidence type="ECO:0000256" key="6">
    <source>
        <dbReference type="ARBA" id="ARBA00023004"/>
    </source>
</evidence>
<keyword evidence="6 9" id="KW-0408">Iron</keyword>
<evidence type="ECO:0000256" key="8">
    <source>
        <dbReference type="ARBA" id="ARBA00023239"/>
    </source>
</evidence>